<dbReference type="PROSITE" id="PS50043">
    <property type="entry name" value="HTH_LUXR_2"/>
    <property type="match status" value="1"/>
</dbReference>
<dbReference type="InterPro" id="IPR025847">
    <property type="entry name" value="MEDS_domain"/>
</dbReference>
<evidence type="ECO:0000256" key="3">
    <source>
        <dbReference type="ARBA" id="ARBA00023163"/>
    </source>
</evidence>
<dbReference type="PROSITE" id="PS00622">
    <property type="entry name" value="HTH_LUXR_1"/>
    <property type="match status" value="1"/>
</dbReference>
<dbReference type="Proteomes" id="UP000275530">
    <property type="component" value="Unassembled WGS sequence"/>
</dbReference>
<dbReference type="EMBL" id="QZXA01000016">
    <property type="protein sequence ID" value="RJT29157.1"/>
    <property type="molecule type" value="Genomic_DNA"/>
</dbReference>
<keyword evidence="1" id="KW-0805">Transcription regulation</keyword>
<dbReference type="InterPro" id="IPR016032">
    <property type="entry name" value="Sig_transdc_resp-reg_C-effctor"/>
</dbReference>
<dbReference type="GO" id="GO:0003677">
    <property type="term" value="F:DNA binding"/>
    <property type="evidence" value="ECO:0007669"/>
    <property type="project" value="UniProtKB-KW"/>
</dbReference>
<name>A0A6M7TGC7_9HYPH</name>
<organism evidence="4 5">
    <name type="scientific">Mesorhizobium jarvisii</name>
    <dbReference type="NCBI Taxonomy" id="1777867"/>
    <lineage>
        <taxon>Bacteria</taxon>
        <taxon>Pseudomonadati</taxon>
        <taxon>Pseudomonadota</taxon>
        <taxon>Alphaproteobacteria</taxon>
        <taxon>Hyphomicrobiales</taxon>
        <taxon>Phyllobacteriaceae</taxon>
        <taxon>Mesorhizobium</taxon>
    </lineage>
</organism>
<dbReference type="Gene3D" id="1.10.10.10">
    <property type="entry name" value="Winged helix-like DNA-binding domain superfamily/Winged helix DNA-binding domain"/>
    <property type="match status" value="1"/>
</dbReference>
<dbReference type="AlphaFoldDB" id="A0A6M7TGC7"/>
<keyword evidence="5" id="KW-1185">Reference proteome</keyword>
<gene>
    <name evidence="4" type="ORF">D3242_29875</name>
</gene>
<dbReference type="CDD" id="cd06170">
    <property type="entry name" value="LuxR_C_like"/>
    <property type="match status" value="1"/>
</dbReference>
<dbReference type="GO" id="GO:0006355">
    <property type="term" value="P:regulation of DNA-templated transcription"/>
    <property type="evidence" value="ECO:0007669"/>
    <property type="project" value="InterPro"/>
</dbReference>
<keyword evidence="3" id="KW-0804">Transcription</keyword>
<evidence type="ECO:0000256" key="2">
    <source>
        <dbReference type="ARBA" id="ARBA00023125"/>
    </source>
</evidence>
<dbReference type="InterPro" id="IPR036388">
    <property type="entry name" value="WH-like_DNA-bd_sf"/>
</dbReference>
<dbReference type="PRINTS" id="PR00038">
    <property type="entry name" value="HTHLUXR"/>
</dbReference>
<dbReference type="SUPFAM" id="SSF46894">
    <property type="entry name" value="C-terminal effector domain of the bipartite response regulators"/>
    <property type="match status" value="1"/>
</dbReference>
<proteinExistence type="predicted"/>
<reference evidence="4 5" key="1">
    <citation type="submission" date="2018-09" db="EMBL/GenBank/DDBJ databases">
        <title>Mesorhizobium carmichaelinearum sp. nov. isolated from Carmichaelinea spp. root nodules in New Zealand.</title>
        <authorList>
            <person name="De Meyer S.E."/>
        </authorList>
    </citation>
    <scope>NUCLEOTIDE SEQUENCE [LARGE SCALE GENOMIC DNA]</scope>
    <source>
        <strain evidence="4 5">LMG 28313</strain>
    </source>
</reference>
<protein>
    <submittedName>
        <fullName evidence="4">Uncharacterized protein</fullName>
    </submittedName>
</protein>
<evidence type="ECO:0000313" key="5">
    <source>
        <dbReference type="Proteomes" id="UP000275530"/>
    </source>
</evidence>
<dbReference type="RefSeq" id="WP_064981890.1">
    <property type="nucleotide sequence ID" value="NZ_CP033507.1"/>
</dbReference>
<dbReference type="PANTHER" id="PTHR44688">
    <property type="entry name" value="DNA-BINDING TRANSCRIPTIONAL ACTIVATOR DEVR_DOSR"/>
    <property type="match status" value="1"/>
</dbReference>
<dbReference type="Pfam" id="PF00196">
    <property type="entry name" value="GerE"/>
    <property type="match status" value="1"/>
</dbReference>
<sequence length="283" mass="31870">MNDEPAHALRKSGIRVMGEMCWGTHICVFYEAEQDLLATNASYFAAGLENNEFCIWAVSDPIDAETAKDALRQSIPDIDARLVAGQMEIIAATDWYLPGGEFDIQRITGGWNEKLRAALERGYAGIRISGNAFWIGTSHWQEFCQYEHELDHSLAGQKMLVLCTYSLSESRAVDLLDVARAHQFTITRRNGEWEFLETPELQAAKQEIRKLNGALNILADTSRATFTARERIVLAQIVRGYSSKEIARTLKIAPRTVEFHRANLLKKTNARSTVQLLHMVLGE</sequence>
<keyword evidence="2" id="KW-0238">DNA-binding</keyword>
<dbReference type="InterPro" id="IPR000792">
    <property type="entry name" value="Tscrpt_reg_LuxR_C"/>
</dbReference>
<evidence type="ECO:0000313" key="4">
    <source>
        <dbReference type="EMBL" id="RJT29157.1"/>
    </source>
</evidence>
<accession>A0A6M7TGC7</accession>
<evidence type="ECO:0000256" key="1">
    <source>
        <dbReference type="ARBA" id="ARBA00023015"/>
    </source>
</evidence>
<dbReference type="PANTHER" id="PTHR44688:SF16">
    <property type="entry name" value="DNA-BINDING TRANSCRIPTIONAL ACTIVATOR DEVR_DOSR"/>
    <property type="match status" value="1"/>
</dbReference>
<dbReference type="Pfam" id="PF14417">
    <property type="entry name" value="MEDS"/>
    <property type="match status" value="1"/>
</dbReference>
<comment type="caution">
    <text evidence="4">The sequence shown here is derived from an EMBL/GenBank/DDBJ whole genome shotgun (WGS) entry which is preliminary data.</text>
</comment>
<dbReference type="SMART" id="SM00421">
    <property type="entry name" value="HTH_LUXR"/>
    <property type="match status" value="1"/>
</dbReference>